<evidence type="ECO:0000313" key="6">
    <source>
        <dbReference type="Proteomes" id="UP000030182"/>
    </source>
</evidence>
<protein>
    <submittedName>
        <fullName evidence="5">LacI family transcriptional regulator</fullName>
    </submittedName>
</protein>
<dbReference type="PANTHER" id="PTHR30146:SF153">
    <property type="entry name" value="LACTOSE OPERON REPRESSOR"/>
    <property type="match status" value="1"/>
</dbReference>
<feature type="domain" description="Transcriptional regulator LacI/GalR-like sensor" evidence="4">
    <location>
        <begin position="112"/>
        <end position="273"/>
    </location>
</feature>
<evidence type="ECO:0000256" key="3">
    <source>
        <dbReference type="ARBA" id="ARBA00023163"/>
    </source>
</evidence>
<evidence type="ECO:0000259" key="4">
    <source>
        <dbReference type="Pfam" id="PF13377"/>
    </source>
</evidence>
<gene>
    <name evidence="5" type="ORF">DHOM_09820</name>
</gene>
<organism evidence="5 6">
    <name type="scientific">Dermabacter hominis 1368</name>
    <dbReference type="NCBI Taxonomy" id="1450519"/>
    <lineage>
        <taxon>Bacteria</taxon>
        <taxon>Bacillati</taxon>
        <taxon>Actinomycetota</taxon>
        <taxon>Actinomycetes</taxon>
        <taxon>Micrococcales</taxon>
        <taxon>Dermabacteraceae</taxon>
        <taxon>Dermabacter</taxon>
    </lineage>
</organism>
<reference evidence="5 6" key="1">
    <citation type="submission" date="2014-01" db="EMBL/GenBank/DDBJ databases">
        <title>Draft genome sequence of the multidrug-resistant clinical isolate Dermabacter hominis 1368.</title>
        <authorList>
            <person name="Albersmeier A."/>
            <person name="Bomholt C."/>
            <person name="Glaub A."/>
            <person name="Ruckert C."/>
            <person name="Soriano F."/>
            <person name="Fernandez-Natal I."/>
            <person name="Tauch A."/>
        </authorList>
    </citation>
    <scope>NUCLEOTIDE SEQUENCE [LARGE SCALE GENOMIC DNA]</scope>
    <source>
        <strain evidence="5 6">1368</strain>
    </source>
</reference>
<name>A0ABR4SHH1_9MICO</name>
<dbReference type="EMBL" id="JDRS01000019">
    <property type="protein sequence ID" value="KDS92633.1"/>
    <property type="molecule type" value="Genomic_DNA"/>
</dbReference>
<keyword evidence="1" id="KW-0805">Transcription regulation</keyword>
<dbReference type="Proteomes" id="UP000030182">
    <property type="component" value="Unassembled WGS sequence"/>
</dbReference>
<dbReference type="InterPro" id="IPR046335">
    <property type="entry name" value="LacI/GalR-like_sensor"/>
</dbReference>
<dbReference type="Gene3D" id="3.40.50.2300">
    <property type="match status" value="2"/>
</dbReference>
<dbReference type="PANTHER" id="PTHR30146">
    <property type="entry name" value="LACI-RELATED TRANSCRIPTIONAL REPRESSOR"/>
    <property type="match status" value="1"/>
</dbReference>
<dbReference type="SUPFAM" id="SSF53822">
    <property type="entry name" value="Periplasmic binding protein-like I"/>
    <property type="match status" value="1"/>
</dbReference>
<keyword evidence="2" id="KW-0238">DNA-binding</keyword>
<sequence>MMIIFDALESPYASEVLTGVLGAATARGFDVLINTVESASEHSSGGSLSEWLKSGGHKADGFIFVTTPLTPDLAESIRYLGLPVAFVDPTNSVGSDIVRIGATNWAGGREATEHLLHLGHRRIGHIAGPILSDAAADRHEGYRSALTRHGVEYRQEFVRTAPFTFQGGLEAGLELLDQEERPSAIFAASDETALGVLEAARALGIHVPYDLSVVGFDNTSYAEQSAPPLTVVDQPLYEMGVAAVNAIVGLLSDPGSVTRRLQLETGFVIRGSTAPPPVIE</sequence>
<accession>A0ABR4SHH1</accession>
<keyword evidence="6" id="KW-1185">Reference proteome</keyword>
<proteinExistence type="predicted"/>
<dbReference type="InterPro" id="IPR028082">
    <property type="entry name" value="Peripla_BP_I"/>
</dbReference>
<evidence type="ECO:0000256" key="2">
    <source>
        <dbReference type="ARBA" id="ARBA00023125"/>
    </source>
</evidence>
<keyword evidence="3" id="KW-0804">Transcription</keyword>
<comment type="caution">
    <text evidence="5">The sequence shown here is derived from an EMBL/GenBank/DDBJ whole genome shotgun (WGS) entry which is preliminary data.</text>
</comment>
<evidence type="ECO:0000256" key="1">
    <source>
        <dbReference type="ARBA" id="ARBA00023015"/>
    </source>
</evidence>
<evidence type="ECO:0000313" key="5">
    <source>
        <dbReference type="EMBL" id="KDS92633.1"/>
    </source>
</evidence>
<dbReference type="Pfam" id="PF13377">
    <property type="entry name" value="Peripla_BP_3"/>
    <property type="match status" value="1"/>
</dbReference>